<dbReference type="Proteomes" id="UP000198964">
    <property type="component" value="Unassembled WGS sequence"/>
</dbReference>
<keyword evidence="2" id="KW-1185">Reference proteome</keyword>
<organism evidence="1 2">
    <name type="scientific">Sunxiuqinia elliptica</name>
    <dbReference type="NCBI Taxonomy" id="655355"/>
    <lineage>
        <taxon>Bacteria</taxon>
        <taxon>Pseudomonadati</taxon>
        <taxon>Bacteroidota</taxon>
        <taxon>Bacteroidia</taxon>
        <taxon>Marinilabiliales</taxon>
        <taxon>Prolixibacteraceae</taxon>
        <taxon>Sunxiuqinia</taxon>
    </lineage>
</organism>
<dbReference type="EMBL" id="FONW01000001">
    <property type="protein sequence ID" value="SFE62369.1"/>
    <property type="molecule type" value="Genomic_DNA"/>
</dbReference>
<sequence length="167" mass="19156">MSNLVYLMCSLPSLKFGQVPPITMDEFTEDAQSQLSAKHFKKLEPVDIYKSTDSEGKVSLKNIAVMLEEMKDDISELRSAKAQRRPPSLMRLPLSVVNANPLEREKLIMRWQWEELDTIVAGKTFTLTEVMVYKLRLQILDRLNSFDKERGSQVLASVVNPPKKEEE</sequence>
<accession>A0A1I2C222</accession>
<dbReference type="AlphaFoldDB" id="A0A1I2C222"/>
<evidence type="ECO:0000313" key="2">
    <source>
        <dbReference type="Proteomes" id="UP000198964"/>
    </source>
</evidence>
<protein>
    <recommendedName>
        <fullName evidence="3">DUF2764 family protein</fullName>
    </recommendedName>
</protein>
<dbReference type="RefSeq" id="WP_093918305.1">
    <property type="nucleotide sequence ID" value="NZ_FONW01000001.1"/>
</dbReference>
<dbReference type="Pfam" id="PF10962">
    <property type="entry name" value="DUF2764"/>
    <property type="match status" value="1"/>
</dbReference>
<dbReference type="InterPro" id="IPR024492">
    <property type="entry name" value="DUF2764"/>
</dbReference>
<name>A0A1I2C222_9BACT</name>
<dbReference type="STRING" id="655355.SAMN05216283_101579"/>
<evidence type="ECO:0008006" key="3">
    <source>
        <dbReference type="Google" id="ProtNLM"/>
    </source>
</evidence>
<reference evidence="1 2" key="1">
    <citation type="submission" date="2016-10" db="EMBL/GenBank/DDBJ databases">
        <authorList>
            <person name="de Groot N.N."/>
        </authorList>
    </citation>
    <scope>NUCLEOTIDE SEQUENCE [LARGE SCALE GENOMIC DNA]</scope>
    <source>
        <strain evidence="1 2">CGMCC 1.9156</strain>
    </source>
</reference>
<proteinExistence type="predicted"/>
<gene>
    <name evidence="1" type="ORF">SAMN05216283_101579</name>
</gene>
<evidence type="ECO:0000313" key="1">
    <source>
        <dbReference type="EMBL" id="SFE62369.1"/>
    </source>
</evidence>